<dbReference type="STRING" id="394193.SAMN04489732_102579"/>
<accession>A0A1H8TES4</accession>
<keyword evidence="2" id="KW-1185">Reference proteome</keyword>
<gene>
    <name evidence="1" type="ORF">SAMN04489732_102579</name>
</gene>
<proteinExistence type="predicted"/>
<reference evidence="1 2" key="1">
    <citation type="submission" date="2016-10" db="EMBL/GenBank/DDBJ databases">
        <authorList>
            <person name="de Groot N.N."/>
        </authorList>
    </citation>
    <scope>NUCLEOTIDE SEQUENCE [LARGE SCALE GENOMIC DNA]</scope>
    <source>
        <strain evidence="1 2">DSM 44993</strain>
    </source>
</reference>
<name>A0A1H8TES4_9PSEU</name>
<dbReference type="RefSeq" id="WP_245787191.1">
    <property type="nucleotide sequence ID" value="NZ_FOEF01000002.1"/>
</dbReference>
<dbReference type="EMBL" id="FOEF01000002">
    <property type="protein sequence ID" value="SEO89381.1"/>
    <property type="molecule type" value="Genomic_DNA"/>
</dbReference>
<dbReference type="AlphaFoldDB" id="A0A1H8TES4"/>
<dbReference type="Proteomes" id="UP000198582">
    <property type="component" value="Unassembled WGS sequence"/>
</dbReference>
<evidence type="ECO:0000313" key="2">
    <source>
        <dbReference type="Proteomes" id="UP000198582"/>
    </source>
</evidence>
<organism evidence="1 2">
    <name type="scientific">Amycolatopsis saalfeldensis</name>
    <dbReference type="NCBI Taxonomy" id="394193"/>
    <lineage>
        <taxon>Bacteria</taxon>
        <taxon>Bacillati</taxon>
        <taxon>Actinomycetota</taxon>
        <taxon>Actinomycetes</taxon>
        <taxon>Pseudonocardiales</taxon>
        <taxon>Pseudonocardiaceae</taxon>
        <taxon>Amycolatopsis</taxon>
    </lineage>
</organism>
<protein>
    <submittedName>
        <fullName evidence="1">Uncharacterized protein</fullName>
    </submittedName>
</protein>
<evidence type="ECO:0000313" key="1">
    <source>
        <dbReference type="EMBL" id="SEO89381.1"/>
    </source>
</evidence>
<sequence>MHDEFSGPIATGRQVTYRPGACRAGARLRCRQGVVAGGAVFDEYTDITWVPVRVDGRALDTEPEWVRAENIIEVRAGA</sequence>